<proteinExistence type="predicted"/>
<name>A0AA39JV07_9AGAR</name>
<accession>A0AA39JV07</accession>
<evidence type="ECO:0000313" key="1">
    <source>
        <dbReference type="EMBL" id="KAK0447954.1"/>
    </source>
</evidence>
<dbReference type="AlphaFoldDB" id="A0AA39JV07"/>
<gene>
    <name evidence="1" type="ORF">EV421DRAFT_1733127</name>
</gene>
<sequence>MTPVPSTPPNPSIIVTFPSSSPDYYNNIMATENTKDCVVHTQPKSVSIIHDSGEPLKAMNIAIWEYSAQNFADLNANKLTEKTIIPMLTMGIQDDIVQDWFAVNHEDLIKLNISGFAVEICHTFLDKNWACDLHSQLLASHQPSNENVSTWTSCIFRDLKCWVPLMVKLEAWVNMCF</sequence>
<organism evidence="1 2">
    <name type="scientific">Armillaria borealis</name>
    <dbReference type="NCBI Taxonomy" id="47425"/>
    <lineage>
        <taxon>Eukaryota</taxon>
        <taxon>Fungi</taxon>
        <taxon>Dikarya</taxon>
        <taxon>Basidiomycota</taxon>
        <taxon>Agaricomycotina</taxon>
        <taxon>Agaricomycetes</taxon>
        <taxon>Agaricomycetidae</taxon>
        <taxon>Agaricales</taxon>
        <taxon>Marasmiineae</taxon>
        <taxon>Physalacriaceae</taxon>
        <taxon>Armillaria</taxon>
    </lineage>
</organism>
<protein>
    <submittedName>
        <fullName evidence="1">Uncharacterized protein</fullName>
    </submittedName>
</protein>
<evidence type="ECO:0000313" key="2">
    <source>
        <dbReference type="Proteomes" id="UP001175226"/>
    </source>
</evidence>
<dbReference type="EMBL" id="JAUEPT010000010">
    <property type="protein sequence ID" value="KAK0447954.1"/>
    <property type="molecule type" value="Genomic_DNA"/>
</dbReference>
<reference evidence="1" key="1">
    <citation type="submission" date="2023-06" db="EMBL/GenBank/DDBJ databases">
        <authorList>
            <consortium name="Lawrence Berkeley National Laboratory"/>
            <person name="Ahrendt S."/>
            <person name="Sahu N."/>
            <person name="Indic B."/>
            <person name="Wong-Bajracharya J."/>
            <person name="Merenyi Z."/>
            <person name="Ke H.-M."/>
            <person name="Monk M."/>
            <person name="Kocsube S."/>
            <person name="Drula E."/>
            <person name="Lipzen A."/>
            <person name="Balint B."/>
            <person name="Henrissat B."/>
            <person name="Andreopoulos B."/>
            <person name="Martin F.M."/>
            <person name="Harder C.B."/>
            <person name="Rigling D."/>
            <person name="Ford K.L."/>
            <person name="Foster G.D."/>
            <person name="Pangilinan J."/>
            <person name="Papanicolaou A."/>
            <person name="Barry K."/>
            <person name="LaButti K."/>
            <person name="Viragh M."/>
            <person name="Koriabine M."/>
            <person name="Yan M."/>
            <person name="Riley R."/>
            <person name="Champramary S."/>
            <person name="Plett K.L."/>
            <person name="Tsai I.J."/>
            <person name="Slot J."/>
            <person name="Sipos G."/>
            <person name="Plett J."/>
            <person name="Nagy L.G."/>
            <person name="Grigoriev I.V."/>
        </authorList>
    </citation>
    <scope>NUCLEOTIDE SEQUENCE</scope>
    <source>
        <strain evidence="1">FPL87.14</strain>
    </source>
</reference>
<dbReference type="Proteomes" id="UP001175226">
    <property type="component" value="Unassembled WGS sequence"/>
</dbReference>
<comment type="caution">
    <text evidence="1">The sequence shown here is derived from an EMBL/GenBank/DDBJ whole genome shotgun (WGS) entry which is preliminary data.</text>
</comment>
<keyword evidence="2" id="KW-1185">Reference proteome</keyword>